<reference evidence="2" key="1">
    <citation type="journal article" date="2019" name="Int. J. Syst. Evol. Microbiol.">
        <title>The Global Catalogue of Microorganisms (GCM) 10K type strain sequencing project: providing services to taxonomists for standard genome sequencing and annotation.</title>
        <authorList>
            <consortium name="The Broad Institute Genomics Platform"/>
            <consortium name="The Broad Institute Genome Sequencing Center for Infectious Disease"/>
            <person name="Wu L."/>
            <person name="Ma J."/>
        </authorList>
    </citation>
    <scope>NUCLEOTIDE SEQUENCE [LARGE SCALE GENOMIC DNA]</scope>
    <source>
        <strain evidence="2">KCTC 42441</strain>
    </source>
</reference>
<dbReference type="EMBL" id="JBHRYA010000008">
    <property type="protein sequence ID" value="MFC3717027.1"/>
    <property type="molecule type" value="Genomic_DNA"/>
</dbReference>
<evidence type="ECO:0000313" key="2">
    <source>
        <dbReference type="Proteomes" id="UP001595705"/>
    </source>
</evidence>
<sequence>MLDTLSALASIATAAAVIVAAWQLALSKRQAVTTFEDSLAKEYRDIAATLPVKALLGETLSEPEYSDKFDEFYRYFDLCNQQVFLRQTGRVSDRTWQFWQEGIASNLKRPAFERAWAEVARRSNGDFSELRSLFPPKPGDHSSSGGA</sequence>
<keyword evidence="2" id="KW-1185">Reference proteome</keyword>
<protein>
    <recommendedName>
        <fullName evidence="3">DUF4760 domain-containing protein</fullName>
    </recommendedName>
</protein>
<accession>A0ABV7XLI4</accession>
<gene>
    <name evidence="1" type="ORF">ACFONC_12765</name>
</gene>
<comment type="caution">
    <text evidence="1">The sequence shown here is derived from an EMBL/GenBank/DDBJ whole genome shotgun (WGS) entry which is preliminary data.</text>
</comment>
<evidence type="ECO:0008006" key="3">
    <source>
        <dbReference type="Google" id="ProtNLM"/>
    </source>
</evidence>
<evidence type="ECO:0000313" key="1">
    <source>
        <dbReference type="EMBL" id="MFC3717027.1"/>
    </source>
</evidence>
<organism evidence="1 2">
    <name type="scientific">Luteimonas soli</name>
    <dbReference type="NCBI Taxonomy" id="1648966"/>
    <lineage>
        <taxon>Bacteria</taxon>
        <taxon>Pseudomonadati</taxon>
        <taxon>Pseudomonadota</taxon>
        <taxon>Gammaproteobacteria</taxon>
        <taxon>Lysobacterales</taxon>
        <taxon>Lysobacteraceae</taxon>
        <taxon>Luteimonas</taxon>
    </lineage>
</organism>
<name>A0ABV7XLI4_9GAMM</name>
<dbReference type="RefSeq" id="WP_386744692.1">
    <property type="nucleotide sequence ID" value="NZ_JBHRYA010000008.1"/>
</dbReference>
<proteinExistence type="predicted"/>
<dbReference type="Proteomes" id="UP001595705">
    <property type="component" value="Unassembled WGS sequence"/>
</dbReference>